<comment type="caution">
    <text evidence="1">The sequence shown here is derived from an EMBL/GenBank/DDBJ whole genome shotgun (WGS) entry which is preliminary data.</text>
</comment>
<dbReference type="InterPro" id="IPR007497">
    <property type="entry name" value="SIMPL/DUF541"/>
</dbReference>
<dbReference type="AlphaFoldDB" id="A0A0J1K4H1"/>
<sequence length="240" mass="26597">MNNNLLGIVLSGLLVASGLGAGGYFIGQTMYNAKVAMNTAEVKGLAEKRVEADTANWTMSFSNQAKSKADIPALYQQAEQQQQEIVAILKANGFSDDEIEIGLIDYSVYEYRDDKQVVVEQEHNLTGRISLETHKVHDIKKVRAEVNKLVAKGYNITNDAPTYRFTQLNSIKPEMLKTATKNARIAANEFAENAGVKVGSIRSARQGNFSITDSGEEYGDLYKIEKDIRVVTSIEFYLTE</sequence>
<dbReference type="EMBL" id="LDOT01000002">
    <property type="protein sequence ID" value="KLV09297.1"/>
    <property type="molecule type" value="Genomic_DNA"/>
</dbReference>
<keyword evidence="2" id="KW-1185">Reference proteome</keyword>
<dbReference type="PIRSF" id="PIRSF029033">
    <property type="entry name" value="UCP029033"/>
    <property type="match status" value="1"/>
</dbReference>
<dbReference type="PATRIC" id="fig|1195763.3.peg.788"/>
<name>A0A0J1K4H1_9GAMM</name>
<dbReference type="STRING" id="1195763.ABT56_03665"/>
<dbReference type="RefSeq" id="WP_047877457.1">
    <property type="nucleotide sequence ID" value="NZ_LDOT01000002.1"/>
</dbReference>
<dbReference type="PANTHER" id="PTHR34387:SF2">
    <property type="entry name" value="SLR1258 PROTEIN"/>
    <property type="match status" value="1"/>
</dbReference>
<dbReference type="PANTHER" id="PTHR34387">
    <property type="entry name" value="SLR1258 PROTEIN"/>
    <property type="match status" value="1"/>
</dbReference>
<dbReference type="InterPro" id="IPR052022">
    <property type="entry name" value="26kDa_periplasmic_antigen"/>
</dbReference>
<proteinExistence type="predicted"/>
<evidence type="ECO:0000313" key="2">
    <source>
        <dbReference type="Proteomes" id="UP000036097"/>
    </source>
</evidence>
<evidence type="ECO:0000313" key="1">
    <source>
        <dbReference type="EMBL" id="KLV09297.1"/>
    </source>
</evidence>
<dbReference type="OrthoDB" id="9806540at2"/>
<reference evidence="1 2" key="1">
    <citation type="submission" date="2015-05" db="EMBL/GenBank/DDBJ databases">
        <title>Photobacterium galathea sp. nov.</title>
        <authorList>
            <person name="Machado H."/>
            <person name="Gram L."/>
        </authorList>
    </citation>
    <scope>NUCLEOTIDE SEQUENCE [LARGE SCALE GENOMIC DNA]</scope>
    <source>
        <strain evidence="1 2">CGMCC 1.12159</strain>
    </source>
</reference>
<dbReference type="Proteomes" id="UP000036097">
    <property type="component" value="Unassembled WGS sequence"/>
</dbReference>
<dbReference type="Pfam" id="PF04402">
    <property type="entry name" value="SIMPL"/>
    <property type="match status" value="1"/>
</dbReference>
<dbReference type="InterPro" id="IPR016907">
    <property type="entry name" value="UCP029033"/>
</dbReference>
<protein>
    <submittedName>
        <fullName evidence="1">Periplasmic protein</fullName>
    </submittedName>
</protein>
<organism evidence="1 2">
    <name type="scientific">Photobacterium aquae</name>
    <dbReference type="NCBI Taxonomy" id="1195763"/>
    <lineage>
        <taxon>Bacteria</taxon>
        <taxon>Pseudomonadati</taxon>
        <taxon>Pseudomonadota</taxon>
        <taxon>Gammaproteobacteria</taxon>
        <taxon>Vibrionales</taxon>
        <taxon>Vibrionaceae</taxon>
        <taxon>Photobacterium</taxon>
    </lineage>
</organism>
<accession>A0A0J1K4H1</accession>
<gene>
    <name evidence="1" type="ORF">ABT56_03665</name>
</gene>
<dbReference type="GO" id="GO:0006974">
    <property type="term" value="P:DNA damage response"/>
    <property type="evidence" value="ECO:0007669"/>
    <property type="project" value="TreeGrafter"/>
</dbReference>